<keyword evidence="2" id="KW-1185">Reference proteome</keyword>
<sequence length="91" mass="10086">MVELAQVTQKTVCDAEVKDFKKVMDNLKATMADISNDISKPNLTKDQLLVHLSVMVGRYSNVFEVLSNLMGCIAKALSDDKDKVAETLNRP</sequence>
<reference evidence="1 2" key="1">
    <citation type="submission" date="2011-02" db="EMBL/GenBank/DDBJ databases">
        <title>The Genome Sequence of Mortierella verticillata NRRL 6337.</title>
        <authorList>
            <consortium name="The Broad Institute Genome Sequencing Platform"/>
            <person name="Russ C."/>
            <person name="Cuomo C."/>
            <person name="Burger G."/>
            <person name="Gray M.W."/>
            <person name="Holland P.W.H."/>
            <person name="King N."/>
            <person name="Lang F.B.F."/>
            <person name="Roger A.J."/>
            <person name="Ruiz-Trillo I."/>
            <person name="Young S.K."/>
            <person name="Zeng Q."/>
            <person name="Gargeya S."/>
            <person name="Alvarado L."/>
            <person name="Berlin A."/>
            <person name="Chapman S.B."/>
            <person name="Chen Z."/>
            <person name="Freedman E."/>
            <person name="Gellesch M."/>
            <person name="Goldberg J."/>
            <person name="Griggs A."/>
            <person name="Gujja S."/>
            <person name="Heilman E."/>
            <person name="Heiman D."/>
            <person name="Howarth C."/>
            <person name="Mehta T."/>
            <person name="Neiman D."/>
            <person name="Pearson M."/>
            <person name="Roberts A."/>
            <person name="Saif S."/>
            <person name="Shea T."/>
            <person name="Shenoy N."/>
            <person name="Sisk P."/>
            <person name="Stolte C."/>
            <person name="Sykes S."/>
            <person name="White J."/>
            <person name="Yandava C."/>
            <person name="Haas B."/>
            <person name="Nusbaum C."/>
            <person name="Birren B."/>
        </authorList>
    </citation>
    <scope>NUCLEOTIDE SEQUENCE [LARGE SCALE GENOMIC DNA]</scope>
    <source>
        <strain evidence="1 2">NRRL 6337</strain>
    </source>
</reference>
<gene>
    <name evidence="1" type="ORF">MVEG_12137</name>
</gene>
<proteinExistence type="predicted"/>
<dbReference type="Proteomes" id="UP000243308">
    <property type="component" value="Unassembled WGS sequence"/>
</dbReference>
<dbReference type="AlphaFoldDB" id="A0A086TJ56"/>
<name>A0A086TJ56_9FUNG</name>
<protein>
    <submittedName>
        <fullName evidence="1">Uncharacterized protein</fullName>
    </submittedName>
</protein>
<organism evidence="1 2">
    <name type="scientific">Podila verticillata NRRL 6337</name>
    <dbReference type="NCBI Taxonomy" id="1069443"/>
    <lineage>
        <taxon>Eukaryota</taxon>
        <taxon>Fungi</taxon>
        <taxon>Fungi incertae sedis</taxon>
        <taxon>Mucoromycota</taxon>
        <taxon>Mortierellomycotina</taxon>
        <taxon>Mortierellomycetes</taxon>
        <taxon>Mortierellales</taxon>
        <taxon>Mortierellaceae</taxon>
        <taxon>Podila</taxon>
    </lineage>
</organism>
<evidence type="ECO:0000313" key="2">
    <source>
        <dbReference type="Proteomes" id="UP000243308"/>
    </source>
</evidence>
<dbReference type="EMBL" id="KN042434">
    <property type="protein sequence ID" value="KFH61983.1"/>
    <property type="molecule type" value="Genomic_DNA"/>
</dbReference>
<dbReference type="OrthoDB" id="2417223at2759"/>
<evidence type="ECO:0000313" key="1">
    <source>
        <dbReference type="EMBL" id="KFH61983.1"/>
    </source>
</evidence>
<accession>A0A086TJ56</accession>